<gene>
    <name evidence="1" type="ordered locus">TKWG_25744</name>
</gene>
<evidence type="ECO:0000313" key="1">
    <source>
        <dbReference type="EMBL" id="AFK64654.1"/>
    </source>
</evidence>
<keyword evidence="1" id="KW-0614">Plasmid</keyword>
<sequence length="347" mass="40142">MDDYSNMGKEYSQSFWEEIEQLENIGMEEVSQIISENMSVSLPEKLLLRRIKARDDSIKGETEKKHLLPERHQDGDFFIADGIDLPYVRDDIASMEYPIFALKAGDTRTLRFDHNNVKTVITASAEYGRATIFDKDVWIYCVSKLMQAKFKNLPISRNIRFSTYDFLISTNRQTGGSQYEQFKQSLERLSGTRISTEIETGGLRQADFVGLIDNARVIEEDIQGRTVAVEITLPNWLYRSVEHNEVLAISKDYFRLRKPIDRRIYEIARKHCGNKPEWKISLELLHKKTGITDVLRNFRVAINSLAKADVLPDYHVKFEKESDSVIFSNRDPDIGAKVMLKRANLFN</sequence>
<dbReference type="RefSeq" id="WP_014752744.1">
    <property type="nucleotide sequence ID" value="NC_017965.1"/>
</dbReference>
<dbReference type="HOGENOM" id="CLU_050846_2_0_4"/>
<reference evidence="1 2" key="1">
    <citation type="journal article" date="2011" name="J. Bacteriol.">
        <title>Whole-genome shotgun sequencing of the sulfur-oxidizing chemoautotroph Tetrathiobacter kashmirensis.</title>
        <authorList>
            <person name="Ghosh W."/>
            <person name="George A."/>
            <person name="Agarwal A."/>
            <person name="Raj P."/>
            <person name="Alam M."/>
            <person name="Pyne P."/>
            <person name="Das Gupta S.K."/>
        </authorList>
    </citation>
    <scope>NUCLEOTIDE SEQUENCE [LARGE SCALE GENOMIC DNA]</scope>
    <source>
        <strain evidence="1 2">WT001</strain>
        <plasmid evidence="1">pWTk445</plasmid>
    </source>
</reference>
<organism evidence="1 2">
    <name type="scientific">Advenella kashmirensis (strain DSM 17095 / LMG 22695 / WT001)</name>
    <name type="common">Tetrathiobacter kashmirensis</name>
    <dbReference type="NCBI Taxonomy" id="1036672"/>
    <lineage>
        <taxon>Bacteria</taxon>
        <taxon>Pseudomonadati</taxon>
        <taxon>Pseudomonadota</taxon>
        <taxon>Betaproteobacteria</taxon>
        <taxon>Burkholderiales</taxon>
        <taxon>Alcaligenaceae</taxon>
    </lineage>
</organism>
<dbReference type="Proteomes" id="UP000005267">
    <property type="component" value="Plasmid pWTk445"/>
</dbReference>
<geneLocation type="plasmid" evidence="1 2">
    <name>pWTk445</name>
</geneLocation>
<reference evidence="2" key="2">
    <citation type="journal article" date="2013" name="PLoS ONE">
        <title>Genome implosion elicits host-confinement in Alcaligenaceae: evidence from the comparative genomics of Tetrathiobacter kashmirensis, a pathogen in the making.</title>
        <authorList>
            <person name="Ghosh W."/>
            <person name="Alam M."/>
            <person name="Roy C."/>
            <person name="Pyne P."/>
            <person name="George A."/>
            <person name="Chakraborty R."/>
            <person name="Majumder S."/>
            <person name="Agarwal A."/>
            <person name="Chakraborty S."/>
            <person name="Majumdar S."/>
            <person name="Gupta S.K."/>
        </authorList>
    </citation>
    <scope>NUCLEOTIDE SEQUENCE [LARGE SCALE GENOMIC DNA]</scope>
    <source>
        <strain evidence="2">WT001</strain>
    </source>
</reference>
<proteinExistence type="predicted"/>
<dbReference type="InterPro" id="IPR018777">
    <property type="entry name" value="Replication_initiator_prot_A"/>
</dbReference>
<protein>
    <submittedName>
        <fullName evidence="1">Putative plasmid replication-associated protein</fullName>
    </submittedName>
</protein>
<dbReference type="KEGG" id="aka:TKWG_25744"/>
<keyword evidence="2" id="KW-1185">Reference proteome</keyword>
<name>I3UI16_ADVKW</name>
<dbReference type="Pfam" id="PF10134">
    <property type="entry name" value="RPA"/>
    <property type="match status" value="1"/>
</dbReference>
<dbReference type="AlphaFoldDB" id="I3UI16"/>
<dbReference type="EMBL" id="CP003556">
    <property type="protein sequence ID" value="AFK64654.1"/>
    <property type="molecule type" value="Genomic_DNA"/>
</dbReference>
<evidence type="ECO:0000313" key="2">
    <source>
        <dbReference type="Proteomes" id="UP000005267"/>
    </source>
</evidence>
<accession>I3UI16</accession>